<keyword evidence="1" id="KW-0472">Membrane</keyword>
<feature type="chain" id="PRO_5010263206" description="Signal peptidase" evidence="2">
    <location>
        <begin position="24"/>
        <end position="71"/>
    </location>
</feature>
<feature type="transmembrane region" description="Helical" evidence="1">
    <location>
        <begin position="47"/>
        <end position="63"/>
    </location>
</feature>
<evidence type="ECO:0000256" key="2">
    <source>
        <dbReference type="SAM" id="SignalP"/>
    </source>
</evidence>
<name>A0A1G4V448_9FLAO</name>
<feature type="signal peptide" evidence="2">
    <location>
        <begin position="1"/>
        <end position="23"/>
    </location>
</feature>
<accession>A0A1G4V448</accession>
<reference evidence="3 4" key="1">
    <citation type="submission" date="2016-10" db="EMBL/GenBank/DDBJ databases">
        <authorList>
            <person name="de Groot N.N."/>
        </authorList>
    </citation>
    <scope>NUCLEOTIDE SEQUENCE [LARGE SCALE GENOMIC DNA]</scope>
    <source>
        <strain evidence="3 4">CGMCC 1.3801</strain>
    </source>
</reference>
<keyword evidence="1" id="KW-0812">Transmembrane</keyword>
<keyword evidence="1" id="KW-1133">Transmembrane helix</keyword>
<proteinExistence type="predicted"/>
<dbReference type="RefSeq" id="WP_023575312.1">
    <property type="nucleotide sequence ID" value="NZ_CBCSBQ010000011.1"/>
</dbReference>
<dbReference type="eggNOG" id="ENOG5032GPF">
    <property type="taxonomic scope" value="Bacteria"/>
</dbReference>
<evidence type="ECO:0008006" key="5">
    <source>
        <dbReference type="Google" id="ProtNLM"/>
    </source>
</evidence>
<organism evidence="3 4">
    <name type="scientific">Flavobacterium saliperosum</name>
    <dbReference type="NCBI Taxonomy" id="329186"/>
    <lineage>
        <taxon>Bacteria</taxon>
        <taxon>Pseudomonadati</taxon>
        <taxon>Bacteroidota</taxon>
        <taxon>Flavobacteriia</taxon>
        <taxon>Flavobacteriales</taxon>
        <taxon>Flavobacteriaceae</taxon>
        <taxon>Flavobacterium</taxon>
    </lineage>
</organism>
<sequence length="71" mass="8037">MKSNLLKLYIFSFLFLSDFVMFAQPGTDDGSGGLEDDDPPPAPINSKLFWLAVFGIAFAFYHFRNRKNKTA</sequence>
<protein>
    <recommendedName>
        <fullName evidence="5">Signal peptidase</fullName>
    </recommendedName>
</protein>
<evidence type="ECO:0000313" key="3">
    <source>
        <dbReference type="EMBL" id="SCX00916.1"/>
    </source>
</evidence>
<evidence type="ECO:0000313" key="4">
    <source>
        <dbReference type="Proteomes" id="UP000182124"/>
    </source>
</evidence>
<evidence type="ECO:0000256" key="1">
    <source>
        <dbReference type="SAM" id="Phobius"/>
    </source>
</evidence>
<dbReference type="EMBL" id="FMTY01000001">
    <property type="protein sequence ID" value="SCX00916.1"/>
    <property type="molecule type" value="Genomic_DNA"/>
</dbReference>
<dbReference type="AlphaFoldDB" id="A0A1G4V448"/>
<gene>
    <name evidence="3" type="ORF">SAMN02927925_00235</name>
</gene>
<dbReference type="Proteomes" id="UP000182124">
    <property type="component" value="Unassembled WGS sequence"/>
</dbReference>
<keyword evidence="2" id="KW-0732">Signal</keyword>